<accession>A0A815RPD2</accession>
<comment type="caution">
    <text evidence="1">The sequence shown here is derived from an EMBL/GenBank/DDBJ whole genome shotgun (WGS) entry which is preliminary data.</text>
</comment>
<dbReference type="EMBL" id="CAJNOO010008311">
    <property type="protein sequence ID" value="CAF1480550.1"/>
    <property type="molecule type" value="Genomic_DNA"/>
</dbReference>
<feature type="non-terminal residue" evidence="1">
    <location>
        <position position="1"/>
    </location>
</feature>
<name>A0A815RPD2_9BILA</name>
<evidence type="ECO:0000313" key="2">
    <source>
        <dbReference type="Proteomes" id="UP000663882"/>
    </source>
</evidence>
<reference evidence="1" key="1">
    <citation type="submission" date="2021-02" db="EMBL/GenBank/DDBJ databases">
        <authorList>
            <person name="Nowell W R."/>
        </authorList>
    </citation>
    <scope>NUCLEOTIDE SEQUENCE</scope>
</reference>
<dbReference type="Proteomes" id="UP000663882">
    <property type="component" value="Unassembled WGS sequence"/>
</dbReference>
<protein>
    <submittedName>
        <fullName evidence="1">Uncharacterized protein</fullName>
    </submittedName>
</protein>
<dbReference type="OrthoDB" id="10252227at2759"/>
<sequence length="205" mass="23034">MISCYINWPSRCSCCACGLATELIILLNRNSGYGGLKLNTFDFNNVIANSSALYFGAHKIEEIGDYEFNFGLQECLTGTDMLVEESDFKIESFNIINANIKYVSSTDLQQFAFGEQYSFSSDVRIPCGLAIELIILFNQNSGYGGLKLNIFDFNNVIDNNSARYLGVHKIEEIRDYERLTGTNILVEESDFKIESLNIITANIKC</sequence>
<gene>
    <name evidence="1" type="ORF">RFH988_LOCUS37964</name>
</gene>
<proteinExistence type="predicted"/>
<organism evidence="1 2">
    <name type="scientific">Rotaria sordida</name>
    <dbReference type="NCBI Taxonomy" id="392033"/>
    <lineage>
        <taxon>Eukaryota</taxon>
        <taxon>Metazoa</taxon>
        <taxon>Spiralia</taxon>
        <taxon>Gnathifera</taxon>
        <taxon>Rotifera</taxon>
        <taxon>Eurotatoria</taxon>
        <taxon>Bdelloidea</taxon>
        <taxon>Philodinida</taxon>
        <taxon>Philodinidae</taxon>
        <taxon>Rotaria</taxon>
    </lineage>
</organism>
<dbReference type="AlphaFoldDB" id="A0A815RPD2"/>
<evidence type="ECO:0000313" key="1">
    <source>
        <dbReference type="EMBL" id="CAF1480550.1"/>
    </source>
</evidence>